<accession>W8TM99</accession>
<dbReference type="STRING" id="1286171.EAL2_c20510"/>
<proteinExistence type="predicted"/>
<evidence type="ECO:0000313" key="2">
    <source>
        <dbReference type="EMBL" id="AHM57332.1"/>
    </source>
</evidence>
<dbReference type="PANTHER" id="PTHR43852">
    <property type="entry name" value="NUCLEOTIDYLTRANSFERASE"/>
    <property type="match status" value="1"/>
</dbReference>
<feature type="domain" description="Polymerase beta nucleotidyltransferase" evidence="1">
    <location>
        <begin position="22"/>
        <end position="107"/>
    </location>
</feature>
<dbReference type="EMBL" id="CP007452">
    <property type="protein sequence ID" value="AHM57332.1"/>
    <property type="molecule type" value="Genomic_DNA"/>
</dbReference>
<dbReference type="PANTHER" id="PTHR43852:SF3">
    <property type="entry name" value="NUCLEOTIDYLTRANSFERASE"/>
    <property type="match status" value="1"/>
</dbReference>
<sequence length="108" mass="12430">MIQQKHIIKCNLSDAIIRDMEAIAKRYPIRKIVLFGSRARGDNRINSDIDIAIYTFSDFDCNNEGGFVSEIEDINTLLKFDIVFMNDVNDSKLISNINRDGVVIYERL</sequence>
<dbReference type="InterPro" id="IPR041633">
    <property type="entry name" value="Polbeta"/>
</dbReference>
<dbReference type="KEGG" id="eac:EAL2_c20510"/>
<evidence type="ECO:0000313" key="3">
    <source>
        <dbReference type="Proteomes" id="UP000019591"/>
    </source>
</evidence>
<dbReference type="SUPFAM" id="SSF81301">
    <property type="entry name" value="Nucleotidyltransferase"/>
    <property type="match status" value="1"/>
</dbReference>
<dbReference type="InterPro" id="IPR052930">
    <property type="entry name" value="TA_antitoxin_MntA"/>
</dbReference>
<dbReference type="Gene3D" id="3.30.460.10">
    <property type="entry name" value="Beta Polymerase, domain 2"/>
    <property type="match status" value="1"/>
</dbReference>
<name>W8TM99_PEPAC</name>
<dbReference type="Pfam" id="PF18765">
    <property type="entry name" value="Polbeta"/>
    <property type="match status" value="1"/>
</dbReference>
<gene>
    <name evidence="2" type="ORF">EAL2_c20510</name>
</gene>
<dbReference type="AlphaFoldDB" id="W8TM99"/>
<dbReference type="eggNOG" id="COG1669">
    <property type="taxonomic scope" value="Bacteria"/>
</dbReference>
<dbReference type="PATRIC" id="fig|1286171.3.peg.1999"/>
<dbReference type="InterPro" id="IPR043519">
    <property type="entry name" value="NT_sf"/>
</dbReference>
<evidence type="ECO:0000259" key="1">
    <source>
        <dbReference type="Pfam" id="PF18765"/>
    </source>
</evidence>
<dbReference type="Proteomes" id="UP000019591">
    <property type="component" value="Chromosome"/>
</dbReference>
<dbReference type="CDD" id="cd05403">
    <property type="entry name" value="NT_KNTase_like"/>
    <property type="match status" value="1"/>
</dbReference>
<organism evidence="2 3">
    <name type="scientific">Peptoclostridium acidaminophilum DSM 3953</name>
    <dbReference type="NCBI Taxonomy" id="1286171"/>
    <lineage>
        <taxon>Bacteria</taxon>
        <taxon>Bacillati</taxon>
        <taxon>Bacillota</taxon>
        <taxon>Clostridia</taxon>
        <taxon>Peptostreptococcales</taxon>
        <taxon>Peptoclostridiaceae</taxon>
        <taxon>Peptoclostridium</taxon>
    </lineage>
</organism>
<keyword evidence="3" id="KW-1185">Reference proteome</keyword>
<reference evidence="2 3" key="1">
    <citation type="journal article" date="2014" name="Genome Announc.">
        <title>Complete Genome Sequence of Amino Acid-Utilizing Eubacterium acidaminophilum al-2 (DSM 3953).</title>
        <authorList>
            <person name="Poehlein A."/>
            <person name="Andreesen J.R."/>
            <person name="Daniel R."/>
        </authorList>
    </citation>
    <scope>NUCLEOTIDE SEQUENCE [LARGE SCALE GENOMIC DNA]</scope>
    <source>
        <strain evidence="2 3">DSM 3953</strain>
    </source>
</reference>
<dbReference type="HOGENOM" id="CLU_130257_5_0_9"/>
<protein>
    <recommendedName>
        <fullName evidence="1">Polymerase beta nucleotidyltransferase domain-containing protein</fullName>
    </recommendedName>
</protein>